<name>A0A1I7ZCG2_9BILA</name>
<protein>
    <submittedName>
        <fullName evidence="3">Uncharacterized protein</fullName>
    </submittedName>
</protein>
<proteinExistence type="predicted"/>
<feature type="compositionally biased region" description="Basic and acidic residues" evidence="1">
    <location>
        <begin position="82"/>
        <end position="111"/>
    </location>
</feature>
<evidence type="ECO:0000256" key="1">
    <source>
        <dbReference type="SAM" id="MobiDB-lite"/>
    </source>
</evidence>
<keyword evidence="2" id="KW-1185">Reference proteome</keyword>
<dbReference type="WBParaSite" id="L893_g24957.t1">
    <property type="protein sequence ID" value="L893_g24957.t1"/>
    <property type="gene ID" value="L893_g24957"/>
</dbReference>
<sequence length="142" mass="15601">MTNMELIFWTLHSAYHDDVSDGVDPSATVAVIQSEKGESARDGESEDEVQEVENGNNAYHDDVSDGVDPEAAVAVVQSEEGEGARDGESEDEVQKVEHGNHGEEFEAGMIDKRMSPEKAFFLQRSLRGSSHFIDLIDTSFSH</sequence>
<evidence type="ECO:0000313" key="3">
    <source>
        <dbReference type="WBParaSite" id="L893_g24957.t1"/>
    </source>
</evidence>
<dbReference type="Proteomes" id="UP000095287">
    <property type="component" value="Unplaced"/>
</dbReference>
<organism evidence="2 3">
    <name type="scientific">Steinernema glaseri</name>
    <dbReference type="NCBI Taxonomy" id="37863"/>
    <lineage>
        <taxon>Eukaryota</taxon>
        <taxon>Metazoa</taxon>
        <taxon>Ecdysozoa</taxon>
        <taxon>Nematoda</taxon>
        <taxon>Chromadorea</taxon>
        <taxon>Rhabditida</taxon>
        <taxon>Tylenchina</taxon>
        <taxon>Panagrolaimomorpha</taxon>
        <taxon>Strongyloidoidea</taxon>
        <taxon>Steinernematidae</taxon>
        <taxon>Steinernema</taxon>
    </lineage>
</organism>
<feature type="region of interest" description="Disordered" evidence="1">
    <location>
        <begin position="78"/>
        <end position="111"/>
    </location>
</feature>
<reference evidence="3" key="1">
    <citation type="submission" date="2016-11" db="UniProtKB">
        <authorList>
            <consortium name="WormBaseParasite"/>
        </authorList>
    </citation>
    <scope>IDENTIFICATION</scope>
</reference>
<evidence type="ECO:0000313" key="2">
    <source>
        <dbReference type="Proteomes" id="UP000095287"/>
    </source>
</evidence>
<accession>A0A1I7ZCG2</accession>
<dbReference type="AlphaFoldDB" id="A0A1I7ZCG2"/>